<keyword evidence="2" id="KW-1185">Reference proteome</keyword>
<name>A0AAV4EV97_9GAST</name>
<gene>
    <name evidence="1" type="ORF">ElyMa_000193100</name>
</gene>
<protein>
    <submittedName>
        <fullName evidence="1">Uncharacterized protein</fullName>
    </submittedName>
</protein>
<dbReference type="Proteomes" id="UP000762676">
    <property type="component" value="Unassembled WGS sequence"/>
</dbReference>
<organism evidence="1 2">
    <name type="scientific">Elysia marginata</name>
    <dbReference type="NCBI Taxonomy" id="1093978"/>
    <lineage>
        <taxon>Eukaryota</taxon>
        <taxon>Metazoa</taxon>
        <taxon>Spiralia</taxon>
        <taxon>Lophotrochozoa</taxon>
        <taxon>Mollusca</taxon>
        <taxon>Gastropoda</taxon>
        <taxon>Heterobranchia</taxon>
        <taxon>Euthyneura</taxon>
        <taxon>Panpulmonata</taxon>
        <taxon>Sacoglossa</taxon>
        <taxon>Placobranchoidea</taxon>
        <taxon>Plakobranchidae</taxon>
        <taxon>Elysia</taxon>
    </lineage>
</organism>
<dbReference type="EMBL" id="BMAT01000360">
    <property type="protein sequence ID" value="GFR64978.1"/>
    <property type="molecule type" value="Genomic_DNA"/>
</dbReference>
<reference evidence="1 2" key="1">
    <citation type="journal article" date="2021" name="Elife">
        <title>Chloroplast acquisition without the gene transfer in kleptoplastic sea slugs, Plakobranchus ocellatus.</title>
        <authorList>
            <person name="Maeda T."/>
            <person name="Takahashi S."/>
            <person name="Yoshida T."/>
            <person name="Shimamura S."/>
            <person name="Takaki Y."/>
            <person name="Nagai Y."/>
            <person name="Toyoda A."/>
            <person name="Suzuki Y."/>
            <person name="Arimoto A."/>
            <person name="Ishii H."/>
            <person name="Satoh N."/>
            <person name="Nishiyama T."/>
            <person name="Hasebe M."/>
            <person name="Maruyama T."/>
            <person name="Minagawa J."/>
            <person name="Obokata J."/>
            <person name="Shigenobu S."/>
        </authorList>
    </citation>
    <scope>NUCLEOTIDE SEQUENCE [LARGE SCALE GENOMIC DNA]</scope>
</reference>
<sequence>MPEYPGARIPLSWRCWLECVGKTKCYRSLSRDARTDPTTFDLSRTIRDTAAAWDLVKGGVAEFSFRIKPTTNHCHCSLANVICFNSIS</sequence>
<accession>A0AAV4EV97</accession>
<evidence type="ECO:0000313" key="1">
    <source>
        <dbReference type="EMBL" id="GFR64978.1"/>
    </source>
</evidence>
<proteinExistence type="predicted"/>
<comment type="caution">
    <text evidence="1">The sequence shown here is derived from an EMBL/GenBank/DDBJ whole genome shotgun (WGS) entry which is preliminary data.</text>
</comment>
<evidence type="ECO:0000313" key="2">
    <source>
        <dbReference type="Proteomes" id="UP000762676"/>
    </source>
</evidence>
<dbReference type="AlphaFoldDB" id="A0AAV4EV97"/>